<keyword evidence="1" id="KW-1133">Transmembrane helix</keyword>
<evidence type="ECO:0000313" key="3">
    <source>
        <dbReference type="Proteomes" id="UP000053557"/>
    </source>
</evidence>
<dbReference type="InterPro" id="IPR025918">
    <property type="entry name" value="YIEGIA"/>
</dbReference>
<feature type="transmembrane region" description="Helical" evidence="1">
    <location>
        <begin position="48"/>
        <end position="79"/>
    </location>
</feature>
<name>A0A101XR05_9BACL</name>
<dbReference type="AlphaFoldDB" id="A0A101XR05"/>
<keyword evidence="3" id="KW-1185">Reference proteome</keyword>
<comment type="caution">
    <text evidence="2">The sequence shown here is derived from an EMBL/GenBank/DDBJ whole genome shotgun (WGS) entry which is preliminary data.</text>
</comment>
<reference evidence="2 3" key="1">
    <citation type="submission" date="2015-12" db="EMBL/GenBank/DDBJ databases">
        <title>Draft genome sequence of Acidibacillus ferrooxidans ITV001, isolated from a chalcopyrite acid mine drainage site in Brazil.</title>
        <authorList>
            <person name="Dall'Agnol H."/>
            <person name="Nancucheo I."/>
            <person name="Johnson B."/>
            <person name="Oliveira R."/>
            <person name="Leite L."/>
            <person name="Pylro V."/>
            <person name="Nunes G.L."/>
            <person name="Tzotzos G."/>
            <person name="Fernandes G.R."/>
            <person name="Dutra J."/>
            <person name="Orellana S.C."/>
            <person name="Oliveira G."/>
        </authorList>
    </citation>
    <scope>NUCLEOTIDE SEQUENCE [LARGE SCALE GENOMIC DNA]</scope>
    <source>
        <strain evidence="3">ITV01</strain>
    </source>
</reference>
<dbReference type="RefSeq" id="WP_067715714.1">
    <property type="nucleotide sequence ID" value="NZ_LPVJ01000031.1"/>
</dbReference>
<keyword evidence="1" id="KW-0812">Transmembrane</keyword>
<gene>
    <name evidence="2" type="ORF">ATW55_09285</name>
</gene>
<accession>A0A101XR05</accession>
<proteinExistence type="predicted"/>
<dbReference type="Proteomes" id="UP000053557">
    <property type="component" value="Unassembled WGS sequence"/>
</dbReference>
<dbReference type="Pfam" id="PF14045">
    <property type="entry name" value="YIEGIA"/>
    <property type="match status" value="1"/>
</dbReference>
<dbReference type="EMBL" id="LPVJ01000031">
    <property type="protein sequence ID" value="KUO95936.1"/>
    <property type="molecule type" value="Genomic_DNA"/>
</dbReference>
<dbReference type="OrthoDB" id="1846546at2"/>
<feature type="transmembrane region" description="Helical" evidence="1">
    <location>
        <begin position="12"/>
        <end position="28"/>
    </location>
</feature>
<evidence type="ECO:0000256" key="1">
    <source>
        <dbReference type="SAM" id="Phobius"/>
    </source>
</evidence>
<organism evidence="2 3">
    <name type="scientific">Ferroacidibacillus organovorans</name>
    <dbReference type="NCBI Taxonomy" id="1765683"/>
    <lineage>
        <taxon>Bacteria</taxon>
        <taxon>Bacillati</taxon>
        <taxon>Bacillota</taxon>
        <taxon>Bacilli</taxon>
        <taxon>Bacillales</taxon>
        <taxon>Alicyclobacillaceae</taxon>
        <taxon>Ferroacidibacillus</taxon>
    </lineage>
</organism>
<feature type="transmembrane region" description="Helical" evidence="1">
    <location>
        <begin position="143"/>
        <end position="160"/>
    </location>
</feature>
<protein>
    <submittedName>
        <fullName evidence="2">YIEGIA protein</fullName>
    </submittedName>
</protein>
<evidence type="ECO:0000313" key="2">
    <source>
        <dbReference type="EMBL" id="KUO95936.1"/>
    </source>
</evidence>
<keyword evidence="1" id="KW-0472">Membrane</keyword>
<sequence>MRSQLLSTPHLVEIITAVICGTMSRIATLREDYRQYPTFPNGYLNQVVMGFVAALLGAVMVPAIMTGNFTAVTFLALAIRQFQAVRQLEQKSLLLLEDVEYTHRGHAYIDGISKTFEARNYSALSVALVIGIIMEVMEHNSPSLRVIAGIAGGICVFVLLSRMTKGQIIADLAEVTVAQIHIRNHELYVDGMFVSNRVGIERGQEMLITEGMAVMVKPKHQHFRVTLDNFGQRQAILFELTRGLGVKRYHYMRKNYDDGRIAFAIVPIIRDEERMIQIVRHTPVLETSKKTHSPLRNWVNRHE</sequence>